<dbReference type="AlphaFoldDB" id="A0AAD8T6K6"/>
<organism evidence="2 4">
    <name type="scientific">Lolium multiflorum</name>
    <name type="common">Italian ryegrass</name>
    <name type="synonym">Lolium perenne subsp. multiflorum</name>
    <dbReference type="NCBI Taxonomy" id="4521"/>
    <lineage>
        <taxon>Eukaryota</taxon>
        <taxon>Viridiplantae</taxon>
        <taxon>Streptophyta</taxon>
        <taxon>Embryophyta</taxon>
        <taxon>Tracheophyta</taxon>
        <taxon>Spermatophyta</taxon>
        <taxon>Magnoliopsida</taxon>
        <taxon>Liliopsida</taxon>
        <taxon>Poales</taxon>
        <taxon>Poaceae</taxon>
        <taxon>BOP clade</taxon>
        <taxon>Pooideae</taxon>
        <taxon>Poodae</taxon>
        <taxon>Poeae</taxon>
        <taxon>Poeae Chloroplast Group 2 (Poeae type)</taxon>
        <taxon>Loliodinae</taxon>
        <taxon>Loliinae</taxon>
        <taxon>Lolium</taxon>
    </lineage>
</organism>
<name>A0AAD8T6K6_LOLMU</name>
<reference evidence="2" key="1">
    <citation type="submission" date="2023-07" db="EMBL/GenBank/DDBJ databases">
        <title>A chromosome-level genome assembly of Lolium multiflorum.</title>
        <authorList>
            <person name="Chen Y."/>
            <person name="Copetti D."/>
            <person name="Kolliker R."/>
            <person name="Studer B."/>
        </authorList>
    </citation>
    <scope>NUCLEOTIDE SEQUENCE</scope>
    <source>
        <strain evidence="2">02402/16</strain>
        <tissue evidence="2">Leaf</tissue>
    </source>
</reference>
<accession>A0AAD8T6K6</accession>
<dbReference type="InterPro" id="IPR050452">
    <property type="entry name" value="Metacaspase"/>
</dbReference>
<dbReference type="EMBL" id="JAUUTY010000003">
    <property type="protein sequence ID" value="KAK1670447.1"/>
    <property type="molecule type" value="Genomic_DNA"/>
</dbReference>
<dbReference type="GO" id="GO:0006508">
    <property type="term" value="P:proteolysis"/>
    <property type="evidence" value="ECO:0007669"/>
    <property type="project" value="TreeGrafter"/>
</dbReference>
<comment type="similarity">
    <text evidence="1">Belongs to the peptidase C14B family.</text>
</comment>
<dbReference type="Proteomes" id="UP001231189">
    <property type="component" value="Unassembled WGS sequence"/>
</dbReference>
<proteinExistence type="inferred from homology"/>
<dbReference type="GO" id="GO:0004197">
    <property type="term" value="F:cysteine-type endopeptidase activity"/>
    <property type="evidence" value="ECO:0007669"/>
    <property type="project" value="TreeGrafter"/>
</dbReference>
<keyword evidence="4" id="KW-1185">Reference proteome</keyword>
<sequence length="93" mass="10713">MVMSWLLNDSSSRVPLVFQFSDHYGQEPDDDNDDLDNQDETICSLDWERSGDIRDDEINEIIVCLPRQSVARSMAKDGPEVACHGRWCRNKPK</sequence>
<comment type="caution">
    <text evidence="2">The sequence shown here is derived from an EMBL/GenBank/DDBJ whole genome shotgun (WGS) entry which is preliminary data.</text>
</comment>
<evidence type="ECO:0000313" key="2">
    <source>
        <dbReference type="EMBL" id="KAK1670444.1"/>
    </source>
</evidence>
<gene>
    <name evidence="2" type="ORF">QYE76_058603</name>
    <name evidence="3" type="ORF">QYE76_058606</name>
</gene>
<evidence type="ECO:0000313" key="4">
    <source>
        <dbReference type="Proteomes" id="UP001231189"/>
    </source>
</evidence>
<evidence type="ECO:0000313" key="3">
    <source>
        <dbReference type="EMBL" id="KAK1670447.1"/>
    </source>
</evidence>
<protein>
    <submittedName>
        <fullName evidence="2">Uncharacterized protein</fullName>
    </submittedName>
</protein>
<dbReference type="GO" id="GO:0005737">
    <property type="term" value="C:cytoplasm"/>
    <property type="evidence" value="ECO:0007669"/>
    <property type="project" value="TreeGrafter"/>
</dbReference>
<dbReference type="Gene3D" id="3.40.50.12660">
    <property type="match status" value="1"/>
</dbReference>
<dbReference type="PANTHER" id="PTHR48104:SF30">
    <property type="entry name" value="METACASPASE-1"/>
    <property type="match status" value="1"/>
</dbReference>
<dbReference type="PANTHER" id="PTHR48104">
    <property type="entry name" value="METACASPASE-4"/>
    <property type="match status" value="1"/>
</dbReference>
<dbReference type="EMBL" id="JAUUTY010000003">
    <property type="protein sequence ID" value="KAK1670444.1"/>
    <property type="molecule type" value="Genomic_DNA"/>
</dbReference>
<evidence type="ECO:0000256" key="1">
    <source>
        <dbReference type="ARBA" id="ARBA00009005"/>
    </source>
</evidence>